<sequence length="366" mass="42714">MEQNFSLIYKTSFKNNSFLKLQDFCIEFMSKEPEKIFYSIDFNSLSENCLISLIQHDNIKMNVIQVWEYVLKWGIAQNPKLSSDPSKYSKDDFITLKNTLQRCIPLINFFNLPSKEYMDKVYPYKKILPKDLRENLFKYFMGQPSNNQSNLSKKFDSVAISTLNLFINASEKNHVLAQYFVGKCYKHGYGTIKNKRLSFKYYEKAANKNYSKAQFVIGNSYRNGIGIEEDFKKAFYWYEKAAKNGSISALFNLGSCYRNGIGVEKDYNKAFELYKQSAEREDSDGMMMLGFCYDEGIGTNINKQKAFELYQNAANFDHRMAQYNLALMYEKGNGIIKDIDKAIYWYEKCARKGDKAAQYKLKKTSK</sequence>
<dbReference type="Gene3D" id="1.25.40.10">
    <property type="entry name" value="Tetratricopeptide repeat domain"/>
    <property type="match status" value="2"/>
</dbReference>
<dbReference type="AlphaFoldDB" id="A0A2Z6QQ66"/>
<dbReference type="InterPro" id="IPR052945">
    <property type="entry name" value="Mitotic_Regulator"/>
</dbReference>
<evidence type="ECO:0008006" key="3">
    <source>
        <dbReference type="Google" id="ProtNLM"/>
    </source>
</evidence>
<dbReference type="Proteomes" id="UP000247702">
    <property type="component" value="Unassembled WGS sequence"/>
</dbReference>
<dbReference type="InterPro" id="IPR011990">
    <property type="entry name" value="TPR-like_helical_dom_sf"/>
</dbReference>
<dbReference type="InterPro" id="IPR006597">
    <property type="entry name" value="Sel1-like"/>
</dbReference>
<comment type="caution">
    <text evidence="1">The sequence shown here is derived from an EMBL/GenBank/DDBJ whole genome shotgun (WGS) entry which is preliminary data.</text>
</comment>
<organism evidence="1 2">
    <name type="scientific">Rhizophagus clarus</name>
    <dbReference type="NCBI Taxonomy" id="94130"/>
    <lineage>
        <taxon>Eukaryota</taxon>
        <taxon>Fungi</taxon>
        <taxon>Fungi incertae sedis</taxon>
        <taxon>Mucoromycota</taxon>
        <taxon>Glomeromycotina</taxon>
        <taxon>Glomeromycetes</taxon>
        <taxon>Glomerales</taxon>
        <taxon>Glomeraceae</taxon>
        <taxon>Rhizophagus</taxon>
    </lineage>
</organism>
<dbReference type="PANTHER" id="PTHR43628:SF1">
    <property type="entry name" value="CHITIN SYNTHASE REGULATORY FACTOR 2-RELATED"/>
    <property type="match status" value="1"/>
</dbReference>
<accession>A0A2Z6QQ66</accession>
<dbReference type="Gene3D" id="1.25.40.420">
    <property type="match status" value="1"/>
</dbReference>
<evidence type="ECO:0000313" key="2">
    <source>
        <dbReference type="Proteomes" id="UP000247702"/>
    </source>
</evidence>
<dbReference type="Pfam" id="PF08238">
    <property type="entry name" value="Sel1"/>
    <property type="match status" value="5"/>
</dbReference>
<dbReference type="PANTHER" id="PTHR43628">
    <property type="entry name" value="ACTIVATOR OF C KINASE PROTEIN 1-RELATED"/>
    <property type="match status" value="1"/>
</dbReference>
<reference evidence="1 2" key="1">
    <citation type="submission" date="2017-11" db="EMBL/GenBank/DDBJ databases">
        <title>The genome of Rhizophagus clarus HR1 reveals common genetic basis of auxotrophy among arbuscular mycorrhizal fungi.</title>
        <authorList>
            <person name="Kobayashi Y."/>
        </authorList>
    </citation>
    <scope>NUCLEOTIDE SEQUENCE [LARGE SCALE GENOMIC DNA]</scope>
    <source>
        <strain evidence="1 2">HR1</strain>
    </source>
</reference>
<keyword evidence="2" id="KW-1185">Reference proteome</keyword>
<proteinExistence type="predicted"/>
<name>A0A2Z6QQ66_9GLOM</name>
<protein>
    <recommendedName>
        <fullName evidence="3">BACK domain-containing protein</fullName>
    </recommendedName>
</protein>
<evidence type="ECO:0000313" key="1">
    <source>
        <dbReference type="EMBL" id="GBB86891.1"/>
    </source>
</evidence>
<dbReference type="SUPFAM" id="SSF81901">
    <property type="entry name" value="HCP-like"/>
    <property type="match status" value="1"/>
</dbReference>
<gene>
    <name evidence="1" type="ORF">RclHR1_13320005</name>
</gene>
<dbReference type="EMBL" id="BEXD01000372">
    <property type="protein sequence ID" value="GBB86891.1"/>
    <property type="molecule type" value="Genomic_DNA"/>
</dbReference>
<dbReference type="SMART" id="SM00671">
    <property type="entry name" value="SEL1"/>
    <property type="match status" value="5"/>
</dbReference>